<sequence length="597" mass="67001">MTDPVHGDVYLNLLESLIVDSPPMQRLRRVRQLGTTHLVYPGATHSRLSHVLGTQRSAQNLLDAVWNSQTNPQAKDLSKNLLSEWNDSGDLDAEFAKATVLARLGGLMHDLCHIPLGHTIEDDLQVLDPHDENVDRFNLLWSQIDDEARTAIENADGLFEELRVLIISKDEHAETFKSDYPFVGDIVGNTICADLIDYIQRDHHNTGLPLALGHRFLDSFFVVPSDHPHFAKRMVINVDREGRHREDIITELVKYLRYRYELTERVLTHHAKTAADAMLGKMLELWHDDLWMAEAVKRHPDLGLELTDPLVTAKDKVAATSSGEATEGPAGTDADETQPEDADPTDAITVEVKKRIEHEFLTRSDDGMLEYLVRTEPDASPRRAASAELATALQNRNLYKILGHAGDPADQAIAKETWEKFAQDPQERLKLERAAADFAGVPHGWQVVIWLPNHKMRLKVADVLVYRDRAIAPLSRVEPTSRAIVEQHERLWAVTVYAPADVRDDREQADAVLAYIGEKTALTFHRRDGSVVPSRWELVVDKLLAEINEESQTTRDTLLGLMASTKTTSGSTPSFNELVETLRATAQENHLPGFGSH</sequence>
<reference evidence="4" key="1">
    <citation type="journal article" date="2019" name="Int. J. Syst. Evol. Microbiol.">
        <title>The Global Catalogue of Microorganisms (GCM) 10K type strain sequencing project: providing services to taxonomists for standard genome sequencing and annotation.</title>
        <authorList>
            <consortium name="The Broad Institute Genomics Platform"/>
            <consortium name="The Broad Institute Genome Sequencing Center for Infectious Disease"/>
            <person name="Wu L."/>
            <person name="Ma J."/>
        </authorList>
    </citation>
    <scope>NUCLEOTIDE SEQUENCE [LARGE SCALE GENOMIC DNA]</scope>
    <source>
        <strain evidence="4">KACC 13778</strain>
    </source>
</reference>
<protein>
    <recommendedName>
        <fullName evidence="2">HD/PDEase domain-containing protein</fullName>
    </recommendedName>
</protein>
<dbReference type="SMART" id="SM00471">
    <property type="entry name" value="HDc"/>
    <property type="match status" value="1"/>
</dbReference>
<dbReference type="InterPro" id="IPR050135">
    <property type="entry name" value="dGTPase-like"/>
</dbReference>
<evidence type="ECO:0000313" key="4">
    <source>
        <dbReference type="Proteomes" id="UP001595956"/>
    </source>
</evidence>
<organism evidence="3 4">
    <name type="scientific">Nocardioides caricicola</name>
    <dbReference type="NCBI Taxonomy" id="634770"/>
    <lineage>
        <taxon>Bacteria</taxon>
        <taxon>Bacillati</taxon>
        <taxon>Actinomycetota</taxon>
        <taxon>Actinomycetes</taxon>
        <taxon>Propionibacteriales</taxon>
        <taxon>Nocardioidaceae</taxon>
        <taxon>Nocardioides</taxon>
    </lineage>
</organism>
<comment type="caution">
    <text evidence="3">The sequence shown here is derived from an EMBL/GenBank/DDBJ whole genome shotgun (WGS) entry which is preliminary data.</text>
</comment>
<dbReference type="EMBL" id="JBHSMD010000001">
    <property type="protein sequence ID" value="MFC5492278.1"/>
    <property type="molecule type" value="Genomic_DNA"/>
</dbReference>
<dbReference type="Proteomes" id="UP001595956">
    <property type="component" value="Unassembled WGS sequence"/>
</dbReference>
<dbReference type="InterPro" id="IPR003607">
    <property type="entry name" value="HD/PDEase_dom"/>
</dbReference>
<dbReference type="Pfam" id="PF19276">
    <property type="entry name" value="HD_assoc_2"/>
    <property type="match status" value="1"/>
</dbReference>
<dbReference type="SUPFAM" id="SSF109604">
    <property type="entry name" value="HD-domain/PDEase-like"/>
    <property type="match status" value="1"/>
</dbReference>
<dbReference type="PANTHER" id="PTHR11373">
    <property type="entry name" value="DEOXYNUCLEOSIDE TRIPHOSPHATE TRIPHOSPHOHYDROLASE"/>
    <property type="match status" value="1"/>
</dbReference>
<evidence type="ECO:0000256" key="1">
    <source>
        <dbReference type="SAM" id="MobiDB-lite"/>
    </source>
</evidence>
<feature type="domain" description="HD/PDEase" evidence="2">
    <location>
        <begin position="43"/>
        <end position="208"/>
    </location>
</feature>
<keyword evidence="4" id="KW-1185">Reference proteome</keyword>
<name>A0ABW0MZ04_9ACTN</name>
<dbReference type="PANTHER" id="PTHR11373:SF4">
    <property type="entry name" value="DEOXYNUCLEOSIDE TRIPHOSPHATE TRIPHOSPHOHYDROLASE SAMHD1"/>
    <property type="match status" value="1"/>
</dbReference>
<evidence type="ECO:0000259" key="2">
    <source>
        <dbReference type="SMART" id="SM00471"/>
    </source>
</evidence>
<accession>A0ABW0MZ04</accession>
<feature type="compositionally biased region" description="Acidic residues" evidence="1">
    <location>
        <begin position="333"/>
        <end position="344"/>
    </location>
</feature>
<evidence type="ECO:0000313" key="3">
    <source>
        <dbReference type="EMBL" id="MFC5492278.1"/>
    </source>
</evidence>
<dbReference type="Gene3D" id="1.10.3210.10">
    <property type="entry name" value="Hypothetical protein af1432"/>
    <property type="match status" value="1"/>
</dbReference>
<feature type="region of interest" description="Disordered" evidence="1">
    <location>
        <begin position="318"/>
        <end position="345"/>
    </location>
</feature>
<dbReference type="InterPro" id="IPR045509">
    <property type="entry name" value="HD_assoc_2"/>
</dbReference>
<gene>
    <name evidence="3" type="ORF">ACFPKY_04160</name>
</gene>
<proteinExistence type="predicted"/>